<dbReference type="EMBL" id="CAJNOT010002720">
    <property type="protein sequence ID" value="CAF1338797.1"/>
    <property type="molecule type" value="Genomic_DNA"/>
</dbReference>
<sequence>MEFELTSVSKNDMIQFCRKLYNDNPFELTFIDELEYNPRNQSALSFYTAERFLYRMLNRALRLQEIDKLYHLRYFIRQLHEELKHLHREKIQQGKSVVCLYRGQGMQREELDKLRDSVGGLLSFNVFLSTSADRAVAHMYAETMLSATDTLAVFMQIDVQAISLENNVFADIGHLTRFPEEEEHIFSMGSVFRILSVEPAIDGIYYVKLALTSDQDEQLAHLKWFMSTTLNLTHRRGPLFRLAGLMQEMSQHFYAEYFYTILLKDETIQDQPSALASIYGNLGYLCKEKGNLHEALNHYELALKLYEKDSPHDNDQTIATLLSNIGGIYTAQGLFDRAVTNLERALMIDIHPANGRIPNPQYISTRYNELGVICERMGRYANALNYYKQCLQIRLANIPSNHPDLLAPYNNIALLYDKLGQSEQAIDIYMRILEISTNSLPPNHLTFATLYHNIACNLEDIGQLNEALIYAQKAFDIVEKSSLSSTHEIVLGNRHHLERLQRIVSNSSPKN</sequence>
<evidence type="ECO:0000256" key="7">
    <source>
        <dbReference type="ARBA" id="ARBA00047597"/>
    </source>
</evidence>
<comment type="catalytic activity">
    <reaction evidence="7 9">
        <text>L-arginyl-[protein] + NAD(+) = N(omega)-(ADP-D-ribosyl)-L-arginyl-[protein] + nicotinamide + H(+)</text>
        <dbReference type="Rhea" id="RHEA:19149"/>
        <dbReference type="Rhea" id="RHEA-COMP:10532"/>
        <dbReference type="Rhea" id="RHEA-COMP:15087"/>
        <dbReference type="ChEBI" id="CHEBI:15378"/>
        <dbReference type="ChEBI" id="CHEBI:17154"/>
        <dbReference type="ChEBI" id="CHEBI:29965"/>
        <dbReference type="ChEBI" id="CHEBI:57540"/>
        <dbReference type="ChEBI" id="CHEBI:142554"/>
        <dbReference type="EC" id="2.4.2.31"/>
    </reaction>
</comment>
<gene>
    <name evidence="11" type="ORF">RFH988_LOCUS32326</name>
    <name evidence="12" type="ORF">SEV965_LOCUS30157</name>
    <name evidence="10" type="ORF">ZHD862_LOCUS29932</name>
</gene>
<feature type="repeat" description="TPR" evidence="8">
    <location>
        <begin position="319"/>
        <end position="352"/>
    </location>
</feature>
<dbReference type="PANTHER" id="PTHR45641">
    <property type="entry name" value="TETRATRICOPEPTIDE REPEAT PROTEIN (AFU_ORTHOLOGUE AFUA_6G03870)"/>
    <property type="match status" value="1"/>
</dbReference>
<dbReference type="OrthoDB" id="9991317at2759"/>
<evidence type="ECO:0000256" key="9">
    <source>
        <dbReference type="RuleBase" id="RU361228"/>
    </source>
</evidence>
<dbReference type="Gene3D" id="3.90.176.10">
    <property type="entry name" value="Toxin ADP-ribosyltransferase, Chain A, domain 1"/>
    <property type="match status" value="1"/>
</dbReference>
<feature type="repeat" description="TPR" evidence="8">
    <location>
        <begin position="406"/>
        <end position="439"/>
    </location>
</feature>
<dbReference type="InterPro" id="IPR019734">
    <property type="entry name" value="TPR_rpt"/>
</dbReference>
<dbReference type="Pfam" id="PF01129">
    <property type="entry name" value="ART"/>
    <property type="match status" value="1"/>
</dbReference>
<dbReference type="EMBL" id="CAJNOO010003715">
    <property type="protein sequence ID" value="CAF1351481.1"/>
    <property type="molecule type" value="Genomic_DNA"/>
</dbReference>
<dbReference type="GO" id="GO:0016779">
    <property type="term" value="F:nucleotidyltransferase activity"/>
    <property type="evidence" value="ECO:0007669"/>
    <property type="project" value="UniProtKB-KW"/>
</dbReference>
<dbReference type="SUPFAM" id="SSF48452">
    <property type="entry name" value="TPR-like"/>
    <property type="match status" value="1"/>
</dbReference>
<keyword evidence="3 9" id="KW-0808">Transferase</keyword>
<dbReference type="GO" id="GO:0106274">
    <property type="term" value="F:NAD+-protein-arginine ADP-ribosyltransferase activity"/>
    <property type="evidence" value="ECO:0007669"/>
    <property type="project" value="UniProtKB-EC"/>
</dbReference>
<comment type="similarity">
    <text evidence="1 9">Belongs to the Arg-specific ADP-ribosyltransferase family.</text>
</comment>
<dbReference type="Pfam" id="PF13374">
    <property type="entry name" value="TPR_10"/>
    <property type="match status" value="1"/>
</dbReference>
<feature type="repeat" description="TPR" evidence="8">
    <location>
        <begin position="276"/>
        <end position="309"/>
    </location>
</feature>
<accession>A0A815J8P2</accession>
<evidence type="ECO:0000256" key="1">
    <source>
        <dbReference type="ARBA" id="ARBA00009558"/>
    </source>
</evidence>
<dbReference type="SMART" id="SM00028">
    <property type="entry name" value="TPR"/>
    <property type="match status" value="5"/>
</dbReference>
<keyword evidence="5" id="KW-0677">Repeat</keyword>
<dbReference type="EC" id="2.4.2.31" evidence="9"/>
<dbReference type="Proteomes" id="UP000663889">
    <property type="component" value="Unassembled WGS sequence"/>
</dbReference>
<reference evidence="12" key="1">
    <citation type="submission" date="2021-02" db="EMBL/GenBank/DDBJ databases">
        <authorList>
            <person name="Nowell W R."/>
        </authorList>
    </citation>
    <scope>NUCLEOTIDE SEQUENCE</scope>
</reference>
<evidence type="ECO:0000313" key="11">
    <source>
        <dbReference type="EMBL" id="CAF1351481.1"/>
    </source>
</evidence>
<protein>
    <recommendedName>
        <fullName evidence="9">NAD(P)(+)--arginine ADP-ribosyltransferase</fullName>
        <ecNumber evidence="9">2.4.2.31</ecNumber>
    </recommendedName>
    <alternativeName>
        <fullName evidence="9">Mono(ADP-ribosyl)transferase</fullName>
    </alternativeName>
</protein>
<evidence type="ECO:0000313" key="10">
    <source>
        <dbReference type="EMBL" id="CAF1338797.1"/>
    </source>
</evidence>
<keyword evidence="6 8" id="KW-0802">TPR repeat</keyword>
<evidence type="ECO:0000256" key="5">
    <source>
        <dbReference type="ARBA" id="ARBA00022737"/>
    </source>
</evidence>
<feature type="repeat" description="TPR" evidence="8">
    <location>
        <begin position="364"/>
        <end position="397"/>
    </location>
</feature>
<dbReference type="PROSITE" id="PS50005">
    <property type="entry name" value="TPR"/>
    <property type="match status" value="4"/>
</dbReference>
<dbReference type="AlphaFoldDB" id="A0A815J8P2"/>
<evidence type="ECO:0000256" key="2">
    <source>
        <dbReference type="ARBA" id="ARBA00022676"/>
    </source>
</evidence>
<evidence type="ECO:0000256" key="4">
    <source>
        <dbReference type="ARBA" id="ARBA00022695"/>
    </source>
</evidence>
<evidence type="ECO:0000256" key="6">
    <source>
        <dbReference type="ARBA" id="ARBA00022803"/>
    </source>
</evidence>
<keyword evidence="9" id="KW-0520">NAD</keyword>
<evidence type="ECO:0000313" key="12">
    <source>
        <dbReference type="EMBL" id="CAF1376126.1"/>
    </source>
</evidence>
<dbReference type="InterPro" id="IPR000768">
    <property type="entry name" value="ART"/>
</dbReference>
<dbReference type="Pfam" id="PF13424">
    <property type="entry name" value="TPR_12"/>
    <property type="match status" value="2"/>
</dbReference>
<evidence type="ECO:0000256" key="8">
    <source>
        <dbReference type="PROSITE-ProRule" id="PRU00339"/>
    </source>
</evidence>
<keyword evidence="9" id="KW-0521">NADP</keyword>
<keyword evidence="4" id="KW-0548">Nucleotidyltransferase</keyword>
<dbReference type="PANTHER" id="PTHR45641:SF19">
    <property type="entry name" value="NEPHROCYSTIN-3"/>
    <property type="match status" value="1"/>
</dbReference>
<evidence type="ECO:0000313" key="13">
    <source>
        <dbReference type="Proteomes" id="UP000663889"/>
    </source>
</evidence>
<evidence type="ECO:0000256" key="3">
    <source>
        <dbReference type="ARBA" id="ARBA00022679"/>
    </source>
</evidence>
<dbReference type="Proteomes" id="UP000663882">
    <property type="component" value="Unassembled WGS sequence"/>
</dbReference>
<dbReference type="Proteomes" id="UP000663864">
    <property type="component" value="Unassembled WGS sequence"/>
</dbReference>
<keyword evidence="2 9" id="KW-0328">Glycosyltransferase</keyword>
<organism evidence="12 13">
    <name type="scientific">Rotaria sordida</name>
    <dbReference type="NCBI Taxonomy" id="392033"/>
    <lineage>
        <taxon>Eukaryota</taxon>
        <taxon>Metazoa</taxon>
        <taxon>Spiralia</taxon>
        <taxon>Gnathifera</taxon>
        <taxon>Rotifera</taxon>
        <taxon>Eurotatoria</taxon>
        <taxon>Bdelloidea</taxon>
        <taxon>Philodinida</taxon>
        <taxon>Philodinidae</taxon>
        <taxon>Rotaria</taxon>
    </lineage>
</organism>
<dbReference type="EMBL" id="CAJNOU010003194">
    <property type="protein sequence ID" value="CAF1376126.1"/>
    <property type="molecule type" value="Genomic_DNA"/>
</dbReference>
<dbReference type="SUPFAM" id="SSF56399">
    <property type="entry name" value="ADP-ribosylation"/>
    <property type="match status" value="1"/>
</dbReference>
<name>A0A815J8P2_9BILA</name>
<dbReference type="PROSITE" id="PS51996">
    <property type="entry name" value="TR_MART"/>
    <property type="match status" value="1"/>
</dbReference>
<comment type="caution">
    <text evidence="12">The sequence shown here is derived from an EMBL/GenBank/DDBJ whole genome shotgun (WGS) entry which is preliminary data.</text>
</comment>
<proteinExistence type="inferred from homology"/>
<dbReference type="Gene3D" id="1.25.40.10">
    <property type="entry name" value="Tetratricopeptide repeat domain"/>
    <property type="match status" value="2"/>
</dbReference>
<dbReference type="InterPro" id="IPR011990">
    <property type="entry name" value="TPR-like_helical_dom_sf"/>
</dbReference>